<evidence type="ECO:0000256" key="1">
    <source>
        <dbReference type="SAM" id="SignalP"/>
    </source>
</evidence>
<feature type="signal peptide" evidence="1">
    <location>
        <begin position="1"/>
        <end position="24"/>
    </location>
</feature>
<evidence type="ECO:0000313" key="2">
    <source>
        <dbReference type="EMBL" id="MEJ8826360.1"/>
    </source>
</evidence>
<evidence type="ECO:0000313" key="3">
    <source>
        <dbReference type="Proteomes" id="UP001363010"/>
    </source>
</evidence>
<keyword evidence="3" id="KW-1185">Reference proteome</keyword>
<dbReference type="Proteomes" id="UP001363010">
    <property type="component" value="Unassembled WGS sequence"/>
</dbReference>
<feature type="chain" id="PRO_5045687950" evidence="1">
    <location>
        <begin position="25"/>
        <end position="174"/>
    </location>
</feature>
<sequence length="174" mass="17292">MNLSSKSGAAALALALMAPAVAFADAQTKAEGPSAAPRAMARAVKKPNGSGVDVQYSVDDSVRIGQAATVVIQFGAISDPAGGSARFTADPGLTLAGADEIRLPTGQTTTVTLRATPGSDGIAYVNVFTTQNGLTSATSIPVRVGAAAASPKLRSAGELQKLPAGDAVISMPAR</sequence>
<name>A0ABU8W8J6_9BURK</name>
<organism evidence="2 3">
    <name type="scientific">Variovorax humicola</name>
    <dbReference type="NCBI Taxonomy" id="1769758"/>
    <lineage>
        <taxon>Bacteria</taxon>
        <taxon>Pseudomonadati</taxon>
        <taxon>Pseudomonadota</taxon>
        <taxon>Betaproteobacteria</taxon>
        <taxon>Burkholderiales</taxon>
        <taxon>Comamonadaceae</taxon>
        <taxon>Variovorax</taxon>
    </lineage>
</organism>
<accession>A0ABU8W8J6</accession>
<proteinExistence type="predicted"/>
<gene>
    <name evidence="2" type="ORF">WKW80_30785</name>
</gene>
<reference evidence="2 3" key="1">
    <citation type="submission" date="2024-03" db="EMBL/GenBank/DDBJ databases">
        <title>Novel species of the genus Variovorax.</title>
        <authorList>
            <person name="Liu Q."/>
            <person name="Xin Y.-H."/>
        </authorList>
    </citation>
    <scope>NUCLEOTIDE SEQUENCE [LARGE SCALE GENOMIC DNA]</scope>
    <source>
        <strain evidence="2 3">KACC 18501</strain>
    </source>
</reference>
<protein>
    <submittedName>
        <fullName evidence="2">Uncharacterized protein</fullName>
    </submittedName>
</protein>
<keyword evidence="1" id="KW-0732">Signal</keyword>
<dbReference type="RefSeq" id="WP_340367391.1">
    <property type="nucleotide sequence ID" value="NZ_JBBKZV010000032.1"/>
</dbReference>
<dbReference type="EMBL" id="JBBKZV010000032">
    <property type="protein sequence ID" value="MEJ8826360.1"/>
    <property type="molecule type" value="Genomic_DNA"/>
</dbReference>
<comment type="caution">
    <text evidence="2">The sequence shown here is derived from an EMBL/GenBank/DDBJ whole genome shotgun (WGS) entry which is preliminary data.</text>
</comment>